<evidence type="ECO:0000313" key="7">
    <source>
        <dbReference type="EMBL" id="OLP50535.1"/>
    </source>
</evidence>
<dbReference type="InterPro" id="IPR015421">
    <property type="entry name" value="PyrdxlP-dep_Trfase_major"/>
</dbReference>
<protein>
    <submittedName>
        <fullName evidence="7">Aminotransferase class V</fullName>
    </submittedName>
    <submittedName>
        <fullName evidence="6">Selenocysteine lyase/cysteine desulfurase</fullName>
    </submittedName>
</protein>
<dbReference type="InterPro" id="IPR000192">
    <property type="entry name" value="Aminotrans_V_dom"/>
</dbReference>
<dbReference type="Proteomes" id="UP000185598">
    <property type="component" value="Unassembled WGS sequence"/>
</dbReference>
<keyword evidence="7" id="KW-0808">Transferase</keyword>
<keyword evidence="8" id="KW-1185">Reference proteome</keyword>
<dbReference type="GO" id="GO:0008483">
    <property type="term" value="F:transaminase activity"/>
    <property type="evidence" value="ECO:0007669"/>
    <property type="project" value="UniProtKB-KW"/>
</dbReference>
<proteinExistence type="inferred from homology"/>
<dbReference type="InterPro" id="IPR015424">
    <property type="entry name" value="PyrdxlP-dep_Trfase"/>
</dbReference>
<evidence type="ECO:0000313" key="8">
    <source>
        <dbReference type="Proteomes" id="UP000185598"/>
    </source>
</evidence>
<organism evidence="7 8">
    <name type="scientific">Allorhizobium taibaishanense</name>
    <dbReference type="NCBI Taxonomy" id="887144"/>
    <lineage>
        <taxon>Bacteria</taxon>
        <taxon>Pseudomonadati</taxon>
        <taxon>Pseudomonadota</taxon>
        <taxon>Alphaproteobacteria</taxon>
        <taxon>Hyphomicrobiales</taxon>
        <taxon>Rhizobiaceae</taxon>
        <taxon>Rhizobium/Agrobacterium group</taxon>
        <taxon>Allorhizobium</taxon>
    </lineage>
</organism>
<keyword evidence="2" id="KW-0663">Pyridoxal phosphate</keyword>
<evidence type="ECO:0000313" key="6">
    <source>
        <dbReference type="EMBL" id="MBB4008267.1"/>
    </source>
</evidence>
<dbReference type="OrthoDB" id="9804366at2"/>
<dbReference type="InterPro" id="IPR020578">
    <property type="entry name" value="Aminotrans_V_PyrdxlP_BS"/>
</dbReference>
<reference evidence="6 9" key="2">
    <citation type="submission" date="2020-08" db="EMBL/GenBank/DDBJ databases">
        <title>Genomic Encyclopedia of Type Strains, Phase IV (KMG-IV): sequencing the most valuable type-strain genomes for metagenomic binning, comparative biology and taxonomic classification.</title>
        <authorList>
            <person name="Goeker M."/>
        </authorList>
    </citation>
    <scope>NUCLEOTIDE SEQUENCE [LARGE SCALE GENOMIC DNA]</scope>
    <source>
        <strain evidence="6 9">DSM 100021</strain>
    </source>
</reference>
<dbReference type="InterPro" id="IPR015422">
    <property type="entry name" value="PyrdxlP-dep_Trfase_small"/>
</dbReference>
<comment type="similarity">
    <text evidence="3">Belongs to the class-V pyridoxal-phosphate-dependent aminotransferase family.</text>
</comment>
<comment type="cofactor">
    <cofactor evidence="1 4">
        <name>pyridoxal 5'-phosphate</name>
        <dbReference type="ChEBI" id="CHEBI:597326"/>
    </cofactor>
</comment>
<dbReference type="Proteomes" id="UP000544107">
    <property type="component" value="Unassembled WGS sequence"/>
</dbReference>
<evidence type="ECO:0000313" key="9">
    <source>
        <dbReference type="Proteomes" id="UP000544107"/>
    </source>
</evidence>
<dbReference type="SUPFAM" id="SSF53383">
    <property type="entry name" value="PLP-dependent transferases"/>
    <property type="match status" value="1"/>
</dbReference>
<evidence type="ECO:0000256" key="1">
    <source>
        <dbReference type="ARBA" id="ARBA00001933"/>
    </source>
</evidence>
<dbReference type="PROSITE" id="PS00595">
    <property type="entry name" value="AA_TRANSFER_CLASS_5"/>
    <property type="match status" value="1"/>
</dbReference>
<feature type="domain" description="Aminotransferase class V" evidence="5">
    <location>
        <begin position="30"/>
        <end position="392"/>
    </location>
</feature>
<reference evidence="7 8" key="1">
    <citation type="submission" date="2016-09" db="EMBL/GenBank/DDBJ databases">
        <title>Rhizobium oryziradicis sp. nov., isolated from the root of rice.</title>
        <authorList>
            <person name="Zhao J."/>
            <person name="Zhang X."/>
        </authorList>
    </citation>
    <scope>NUCLEOTIDE SEQUENCE [LARGE SCALE GENOMIC DNA]</scope>
    <source>
        <strain evidence="7 8">14971</strain>
    </source>
</reference>
<keyword evidence="7" id="KW-0032">Aminotransferase</keyword>
<dbReference type="RefSeq" id="WP_075614427.1">
    <property type="nucleotide sequence ID" value="NZ_JACIED010000003.1"/>
</dbReference>
<evidence type="ECO:0000256" key="2">
    <source>
        <dbReference type="ARBA" id="ARBA00022898"/>
    </source>
</evidence>
<accession>A0A1Q9A7I6</accession>
<dbReference type="PANTHER" id="PTHR43586">
    <property type="entry name" value="CYSTEINE DESULFURASE"/>
    <property type="match status" value="1"/>
</dbReference>
<dbReference type="EMBL" id="MKIN01000021">
    <property type="protein sequence ID" value="OLP50535.1"/>
    <property type="molecule type" value="Genomic_DNA"/>
</dbReference>
<dbReference type="Pfam" id="PF00266">
    <property type="entry name" value="Aminotran_5"/>
    <property type="match status" value="1"/>
</dbReference>
<keyword evidence="6" id="KW-0456">Lyase</keyword>
<comment type="caution">
    <text evidence="7">The sequence shown here is derived from an EMBL/GenBank/DDBJ whole genome shotgun (WGS) entry which is preliminary data.</text>
</comment>
<gene>
    <name evidence="7" type="ORF">BJF91_14770</name>
    <name evidence="6" type="ORF">GGQ71_002547</name>
</gene>
<dbReference type="Gene3D" id="3.90.1150.10">
    <property type="entry name" value="Aspartate Aminotransferase, domain 1"/>
    <property type="match status" value="1"/>
</dbReference>
<dbReference type="AlphaFoldDB" id="A0A1Q9A7I6"/>
<evidence type="ECO:0000256" key="3">
    <source>
        <dbReference type="RuleBase" id="RU004075"/>
    </source>
</evidence>
<evidence type="ECO:0000256" key="4">
    <source>
        <dbReference type="RuleBase" id="RU004504"/>
    </source>
</evidence>
<sequence length="402" mass="43472">MSEFTYNASKTLDLVRLRADTSGTHNRNHLNNAGAALMPSPVINAVTGYLTREGEIGGYEAAAEASSSLEGTYDSLGTFLNCSRDEIAIAENATIAWQRAFYSLSFGPGDRILTASAEFAANYIAFQQVAKRTGASVEIIPNDSSGVLDPEALLKMIDDRVRLIAVTWIPTNGGLINPAAAIGRIARDNGILYLLDACQAAGQTPIDVNALGCDILTATGRKFLRAPRGTGFMYMRKSVLETIEPAMIDLYGAPWTGPGGYELRPDARRFETWEKNYSVRLGLRAAVEYALEIGLEKIEERCIHLSSRLREGLRDMQAVSVHDLGAPLASIISFTVKGWEASAVMAYLTDRAINVSVSPPSSTPVDASARLLPPVVRASPHYYNTEEEVDAFLKAIAALAYS</sequence>
<evidence type="ECO:0000259" key="5">
    <source>
        <dbReference type="Pfam" id="PF00266"/>
    </source>
</evidence>
<dbReference type="PANTHER" id="PTHR43586:SF24">
    <property type="entry name" value="BLR4730 PROTEIN"/>
    <property type="match status" value="1"/>
</dbReference>
<dbReference type="Gene3D" id="3.40.640.10">
    <property type="entry name" value="Type I PLP-dependent aspartate aminotransferase-like (Major domain)"/>
    <property type="match status" value="1"/>
</dbReference>
<dbReference type="GO" id="GO:0016829">
    <property type="term" value="F:lyase activity"/>
    <property type="evidence" value="ECO:0007669"/>
    <property type="project" value="UniProtKB-KW"/>
</dbReference>
<dbReference type="STRING" id="887144.BJF91_14770"/>
<name>A0A1Q9A7I6_9HYPH</name>
<dbReference type="EMBL" id="JACIED010000003">
    <property type="protein sequence ID" value="MBB4008267.1"/>
    <property type="molecule type" value="Genomic_DNA"/>
</dbReference>